<evidence type="ECO:0000256" key="3">
    <source>
        <dbReference type="ARBA" id="ARBA00022692"/>
    </source>
</evidence>
<dbReference type="Pfam" id="PF01594">
    <property type="entry name" value="AI-2E_transport"/>
    <property type="match status" value="1"/>
</dbReference>
<evidence type="ECO:0000256" key="5">
    <source>
        <dbReference type="ARBA" id="ARBA00023136"/>
    </source>
</evidence>
<comment type="subcellular location">
    <subcellularLocation>
        <location evidence="1">Membrane</location>
        <topology evidence="1">Multi-pass membrane protein</topology>
    </subcellularLocation>
</comment>
<protein>
    <submittedName>
        <fullName evidence="6">AI-2E family transporter</fullName>
    </submittedName>
</protein>
<dbReference type="KEGG" id="tfl:RPIT_08815"/>
<dbReference type="GO" id="GO:0055085">
    <property type="term" value="P:transmembrane transport"/>
    <property type="evidence" value="ECO:0007669"/>
    <property type="project" value="TreeGrafter"/>
</dbReference>
<gene>
    <name evidence="6" type="ORF">RPIT_08815</name>
</gene>
<dbReference type="OrthoDB" id="9799225at2"/>
<dbReference type="RefSeq" id="WP_077342386.1">
    <property type="nucleotide sequence ID" value="NZ_CP019605.1"/>
</dbReference>
<keyword evidence="7" id="KW-1185">Reference proteome</keyword>
<proteinExistence type="inferred from homology"/>
<evidence type="ECO:0000256" key="4">
    <source>
        <dbReference type="ARBA" id="ARBA00022989"/>
    </source>
</evidence>
<sequence length="382" mass="40348">MSPEARTPVEDTDPPQDVGPGDTARPGLPMLVAVAISLAAIGLSLALLQSISGIIAPIFLAVNLMVVAYPLFVWLVASRVPRGIAAVITGVAVFTVILLGAAMLVWSITAMIGALSEYSERFVELFDRGVSLLGSFGIDNVSFTESLDSISPESLLGLAGGLISNASGAAGIILIILVAMVFMIVDLTMLTKRTTLTHRLHPEFTDAISSFVAGIRRYWVVTTVFGLVVAVLDGIVLVALGVSLPLVWAVLSFVTNYIPNVGFFLGLVPPALLAYFEQGPVTATFVIAAYGVINVVFQAFIQPKVAGDAVGVTGTISFISLLLWAWVFGPLGALIALPSTLAVKALLIDPDPRLRWVNAFISNDPIGDVDVHPEETRSEHSD</sequence>
<keyword evidence="4" id="KW-1133">Transmembrane helix</keyword>
<dbReference type="InterPro" id="IPR002549">
    <property type="entry name" value="AI-2E-like"/>
</dbReference>
<comment type="similarity">
    <text evidence="2">Belongs to the autoinducer-2 exporter (AI-2E) (TC 2.A.86) family.</text>
</comment>
<evidence type="ECO:0000256" key="1">
    <source>
        <dbReference type="ARBA" id="ARBA00004141"/>
    </source>
</evidence>
<dbReference type="AlphaFoldDB" id="A0A1Q2CFP0"/>
<keyword evidence="5" id="KW-0472">Membrane</keyword>
<dbReference type="PANTHER" id="PTHR21716:SF64">
    <property type="entry name" value="AI-2 TRANSPORT PROTEIN TQSA"/>
    <property type="match status" value="1"/>
</dbReference>
<dbReference type="PANTHER" id="PTHR21716">
    <property type="entry name" value="TRANSMEMBRANE PROTEIN"/>
    <property type="match status" value="1"/>
</dbReference>
<dbReference type="Proteomes" id="UP000188324">
    <property type="component" value="Chromosome"/>
</dbReference>
<name>A0A1Q2CFP0_9ACTN</name>
<evidence type="ECO:0000313" key="6">
    <source>
        <dbReference type="EMBL" id="AQP44880.1"/>
    </source>
</evidence>
<organism evidence="6 7">
    <name type="scientific">Tessaracoccus flavus</name>
    <dbReference type="NCBI Taxonomy" id="1610493"/>
    <lineage>
        <taxon>Bacteria</taxon>
        <taxon>Bacillati</taxon>
        <taxon>Actinomycetota</taxon>
        <taxon>Actinomycetes</taxon>
        <taxon>Propionibacteriales</taxon>
        <taxon>Propionibacteriaceae</taxon>
        <taxon>Tessaracoccus</taxon>
    </lineage>
</organism>
<evidence type="ECO:0000256" key="2">
    <source>
        <dbReference type="ARBA" id="ARBA00009773"/>
    </source>
</evidence>
<dbReference type="STRING" id="1610493.RPIT_08815"/>
<evidence type="ECO:0000313" key="7">
    <source>
        <dbReference type="Proteomes" id="UP000188324"/>
    </source>
</evidence>
<accession>A0A1Q2CFP0</accession>
<keyword evidence="3" id="KW-0812">Transmembrane</keyword>
<dbReference type="GO" id="GO:0016020">
    <property type="term" value="C:membrane"/>
    <property type="evidence" value="ECO:0007669"/>
    <property type="project" value="UniProtKB-SubCell"/>
</dbReference>
<reference evidence="6 7" key="1">
    <citation type="journal article" date="2016" name="Int. J. Syst. Evol. Microbiol.">
        <title>Tessaracoccus flavus sp. nov., isolated from the drainage system of a lindane-producing factory.</title>
        <authorList>
            <person name="Kumari R."/>
            <person name="Singh P."/>
            <person name="Schumann P."/>
            <person name="Lal R."/>
        </authorList>
    </citation>
    <scope>NUCLEOTIDE SEQUENCE [LARGE SCALE GENOMIC DNA]</scope>
    <source>
        <strain evidence="6 7">RP1T</strain>
    </source>
</reference>
<dbReference type="EMBL" id="CP019605">
    <property type="protein sequence ID" value="AQP44880.1"/>
    <property type="molecule type" value="Genomic_DNA"/>
</dbReference>